<dbReference type="PANTHER" id="PTHR19303:SF74">
    <property type="entry name" value="POGO TRANSPOSABLE ELEMENT WITH KRAB DOMAIN"/>
    <property type="match status" value="1"/>
</dbReference>
<evidence type="ECO:0000256" key="2">
    <source>
        <dbReference type="SAM" id="MobiDB-lite"/>
    </source>
</evidence>
<dbReference type="PROSITE" id="PS51253">
    <property type="entry name" value="HTH_CENPB"/>
    <property type="match status" value="1"/>
</dbReference>
<feature type="domain" description="HTH CENPB-type" evidence="3">
    <location>
        <begin position="50"/>
        <end position="130"/>
    </location>
</feature>
<dbReference type="InterPro" id="IPR004875">
    <property type="entry name" value="DDE_SF_endonuclease_dom"/>
</dbReference>
<organism evidence="4 5">
    <name type="scientific">Penicillium subrubescens</name>
    <dbReference type="NCBI Taxonomy" id="1316194"/>
    <lineage>
        <taxon>Eukaryota</taxon>
        <taxon>Fungi</taxon>
        <taxon>Dikarya</taxon>
        <taxon>Ascomycota</taxon>
        <taxon>Pezizomycotina</taxon>
        <taxon>Eurotiomycetes</taxon>
        <taxon>Eurotiomycetidae</taxon>
        <taxon>Eurotiales</taxon>
        <taxon>Aspergillaceae</taxon>
        <taxon>Penicillium</taxon>
    </lineage>
</organism>
<dbReference type="GO" id="GO:0003677">
    <property type="term" value="F:DNA binding"/>
    <property type="evidence" value="ECO:0007669"/>
    <property type="project" value="UniProtKB-KW"/>
</dbReference>
<dbReference type="AlphaFoldDB" id="A0A1Q5TCZ5"/>
<dbReference type="InterPro" id="IPR006600">
    <property type="entry name" value="HTH_CenpB_DNA-bd_dom"/>
</dbReference>
<feature type="compositionally biased region" description="Polar residues" evidence="2">
    <location>
        <begin position="18"/>
        <end position="37"/>
    </location>
</feature>
<evidence type="ECO:0000313" key="4">
    <source>
        <dbReference type="EMBL" id="OKO98095.1"/>
    </source>
</evidence>
<evidence type="ECO:0000313" key="5">
    <source>
        <dbReference type="Proteomes" id="UP000186955"/>
    </source>
</evidence>
<evidence type="ECO:0000259" key="3">
    <source>
        <dbReference type="PROSITE" id="PS51253"/>
    </source>
</evidence>
<dbReference type="Pfam" id="PF03184">
    <property type="entry name" value="DDE_1"/>
    <property type="match status" value="1"/>
</dbReference>
<dbReference type="STRING" id="1316194.A0A1Q5TCZ5"/>
<accession>A0A1Q5TCZ5</accession>
<reference evidence="4 5" key="1">
    <citation type="submission" date="2016-10" db="EMBL/GenBank/DDBJ databases">
        <title>Genome sequence of the ascomycete fungus Penicillium subrubescens.</title>
        <authorList>
            <person name="De Vries R.P."/>
            <person name="Peng M."/>
            <person name="Dilokpimol A."/>
            <person name="Hilden K."/>
            <person name="Makela M.R."/>
            <person name="Grigoriev I."/>
            <person name="Riley R."/>
            <person name="Granchi Z."/>
        </authorList>
    </citation>
    <scope>NUCLEOTIDE SEQUENCE [LARGE SCALE GENOMIC DNA]</scope>
    <source>
        <strain evidence="4 5">CBS 132785</strain>
    </source>
</reference>
<evidence type="ECO:0000256" key="1">
    <source>
        <dbReference type="ARBA" id="ARBA00023125"/>
    </source>
</evidence>
<protein>
    <recommendedName>
        <fullName evidence="3">HTH CENPB-type domain-containing protein</fullName>
    </recommendedName>
</protein>
<keyword evidence="1" id="KW-0238">DNA-binding</keyword>
<dbReference type="InterPro" id="IPR050863">
    <property type="entry name" value="CenT-Element_Derived"/>
</dbReference>
<dbReference type="GO" id="GO:0005634">
    <property type="term" value="C:nucleus"/>
    <property type="evidence" value="ECO:0007669"/>
    <property type="project" value="TreeGrafter"/>
</dbReference>
<dbReference type="Proteomes" id="UP000186955">
    <property type="component" value="Unassembled WGS sequence"/>
</dbReference>
<keyword evidence="5" id="KW-1185">Reference proteome</keyword>
<feature type="compositionally biased region" description="Basic and acidic residues" evidence="2">
    <location>
        <begin position="38"/>
        <end position="51"/>
    </location>
</feature>
<dbReference type="PANTHER" id="PTHR19303">
    <property type="entry name" value="TRANSPOSON"/>
    <property type="match status" value="1"/>
</dbReference>
<gene>
    <name evidence="4" type="ORF">PENSUB_9531</name>
</gene>
<feature type="region of interest" description="Disordered" evidence="2">
    <location>
        <begin position="18"/>
        <end position="51"/>
    </location>
</feature>
<proteinExistence type="predicted"/>
<comment type="caution">
    <text evidence="4">The sequence shown here is derived from an EMBL/GenBank/DDBJ whole genome shotgun (WGS) entry which is preliminary data.</text>
</comment>
<sequence length="560" mass="63376">MNEHHDPATTVLVLNEQSEQPKNYSALSKSSGIPSSTLRDRDHGRISKKERAVEQQYLTPQEEKSLLEYVLRLSKNGYPLPVKFLRALAWEIARRRSSHMQIPVANEATRPPGKNWPQAFYHRHPQLTSRTLKAIDWKRHDHNIYDKVQEWFRVIKTELDNPAILAENVYNMDETGVLLSVLGALKVLVGREEMCKYRGAAVKRKMVTAVECLSADGRSLNPLVVWPASTHRSNWTTYPTPGWHFACSKNGYTDSSINLYWIQHVFDPQTKARAGKRPRLLISDGFAAHESLEVLKFCLANNIIPCRLPSHTSHKLQPCDVGVFSALKTAYREQVELFYRGGANAVRLEHFTSLYSRARNPAVTARNINAGWSKTGLFPWNPDRVLKDIQPPPGASGSNKGNAAKVAHCPASAELLQTPQTPITADGLKWLCHKMQKEARGWDEDSKLLVNRLAHAAEKAFADRALLRNDNERLLAQNNEKRSRTSKPARKVGNAKVMSYEDIIEAQRNLEAKKASQAGKRKTNSSNGRQPKRSCSDDVRRAEDEIQSWDFKEYCSVISF</sequence>
<feature type="region of interest" description="Disordered" evidence="2">
    <location>
        <begin position="511"/>
        <end position="541"/>
    </location>
</feature>
<name>A0A1Q5TCZ5_9EURO</name>
<dbReference type="EMBL" id="MNBE01000680">
    <property type="protein sequence ID" value="OKO98095.1"/>
    <property type="molecule type" value="Genomic_DNA"/>
</dbReference>